<keyword evidence="2" id="KW-0812">Transmembrane</keyword>
<organism evidence="4 5">
    <name type="scientific">Kitasatospora cathayae</name>
    <dbReference type="NCBI Taxonomy" id="3004092"/>
    <lineage>
        <taxon>Bacteria</taxon>
        <taxon>Bacillati</taxon>
        <taxon>Actinomycetota</taxon>
        <taxon>Actinomycetes</taxon>
        <taxon>Kitasatosporales</taxon>
        <taxon>Streptomycetaceae</taxon>
        <taxon>Kitasatospora</taxon>
    </lineage>
</organism>
<accession>A0ABY7Q4X9</accession>
<evidence type="ECO:0000313" key="5">
    <source>
        <dbReference type="Proteomes" id="UP001212821"/>
    </source>
</evidence>
<keyword evidence="5" id="KW-1185">Reference proteome</keyword>
<dbReference type="Proteomes" id="UP001212821">
    <property type="component" value="Chromosome"/>
</dbReference>
<keyword evidence="2" id="KW-1133">Transmembrane helix</keyword>
<dbReference type="RefSeq" id="WP_270145464.1">
    <property type="nucleotide sequence ID" value="NZ_CP115450.1"/>
</dbReference>
<evidence type="ECO:0000256" key="2">
    <source>
        <dbReference type="SAM" id="Phobius"/>
    </source>
</evidence>
<evidence type="ECO:0000256" key="1">
    <source>
        <dbReference type="SAM" id="MobiDB-lite"/>
    </source>
</evidence>
<dbReference type="EMBL" id="CP115450">
    <property type="protein sequence ID" value="WBP87752.1"/>
    <property type="molecule type" value="Genomic_DNA"/>
</dbReference>
<keyword evidence="2" id="KW-0472">Membrane</keyword>
<proteinExistence type="predicted"/>
<feature type="transmembrane region" description="Helical" evidence="2">
    <location>
        <begin position="322"/>
        <end position="343"/>
    </location>
</feature>
<feature type="region of interest" description="Disordered" evidence="1">
    <location>
        <begin position="240"/>
        <end position="298"/>
    </location>
</feature>
<name>A0ABY7Q4X9_9ACTN</name>
<evidence type="ECO:0008006" key="6">
    <source>
        <dbReference type="Google" id="ProtNLM"/>
    </source>
</evidence>
<sequence length="351" mass="35264">MRTYLSSRFMKNMAVVTAALAVAGGTAGTAVADQSDCTGRSVVDRPGQHPVKDAPAHHGDITLSYDHPGTPLTVGQPWEFTLDEYNGTGADYQNIAVDLSILGWTEVSPGRLGGMTSQNTHLEALINGVWKNVPLQTGCDPALAINSTLVDHSLAAGARWKQTFRLTVDASVSPELTSFLFGDSVTADGKWQYLNSDGAAQAKYDIARPAATVPRPAAPATPAAAATPVAGVPTVAKTAAPASAVPTARTTPTAAASAPATEAPVTTTPAPTTAASAPATEAPVTTTPAPTTAASAPTAPASPAALRLAPVAASAPASGSGAAQGIVAGLIAAVGGVSSLVVVRARRRRRA</sequence>
<evidence type="ECO:0000256" key="3">
    <source>
        <dbReference type="SAM" id="SignalP"/>
    </source>
</evidence>
<evidence type="ECO:0000313" key="4">
    <source>
        <dbReference type="EMBL" id="WBP87752.1"/>
    </source>
</evidence>
<keyword evidence="3" id="KW-0732">Signal</keyword>
<feature type="chain" id="PRO_5046919741" description="Gram-positive cocci surface proteins LPxTG domain-containing protein" evidence="3">
    <location>
        <begin position="33"/>
        <end position="351"/>
    </location>
</feature>
<reference evidence="5" key="1">
    <citation type="submission" date="2022-12" db="EMBL/GenBank/DDBJ databases">
        <authorList>
            <person name="Mo P."/>
        </authorList>
    </citation>
    <scope>NUCLEOTIDE SEQUENCE [LARGE SCALE GENOMIC DNA]</scope>
    <source>
        <strain evidence="5">HUAS 3-15</strain>
    </source>
</reference>
<feature type="signal peptide" evidence="3">
    <location>
        <begin position="1"/>
        <end position="32"/>
    </location>
</feature>
<gene>
    <name evidence="4" type="ORF">O1G21_19135</name>
</gene>
<protein>
    <recommendedName>
        <fullName evidence="6">Gram-positive cocci surface proteins LPxTG domain-containing protein</fullName>
    </recommendedName>
</protein>